<dbReference type="OrthoDB" id="9941251at2"/>
<dbReference type="AlphaFoldDB" id="E4QBF1"/>
<evidence type="ECO:0000313" key="3">
    <source>
        <dbReference type="EMBL" id="ADQ06053.1"/>
    </source>
</evidence>
<keyword evidence="1" id="KW-0175">Coiled coil</keyword>
<dbReference type="Pfam" id="PF12728">
    <property type="entry name" value="HTH_17"/>
    <property type="match status" value="1"/>
</dbReference>
<dbReference type="STRING" id="632292.Calhy_0305"/>
<evidence type="ECO:0000259" key="2">
    <source>
        <dbReference type="Pfam" id="PF12728"/>
    </source>
</evidence>
<reference evidence="3 4" key="2">
    <citation type="journal article" date="2011" name="J. Bacteriol.">
        <title>Complete genome sequences for the anaerobic, extremely thermophilic plant biomass-degrading bacteria Caldicellulosiruptor hydrothermalis, Caldicellulosiruptor kristjanssonii, Caldicellulosiruptor kronotskyensis, Caldicellulosiruptor owensenis, and Caldicellulosiruptor lactoaceticus.</title>
        <authorList>
            <person name="Blumer-Schuette S.E."/>
            <person name="Ozdemir I."/>
            <person name="Mistry D."/>
            <person name="Lucas S."/>
            <person name="Lapidus A."/>
            <person name="Cheng J.F."/>
            <person name="Goodwin L.A."/>
            <person name="Pitluck S."/>
            <person name="Land M.L."/>
            <person name="Hauser L.J."/>
            <person name="Woyke T."/>
            <person name="Mikhailova N."/>
            <person name="Pati A."/>
            <person name="Kyrpides N.C."/>
            <person name="Ivanova N."/>
            <person name="Detter J.C."/>
            <person name="Walston-Davenport K."/>
            <person name="Han S."/>
            <person name="Adams M.W."/>
            <person name="Kelly R.M."/>
        </authorList>
    </citation>
    <scope>NUCLEOTIDE SEQUENCE [LARGE SCALE GENOMIC DNA]</scope>
    <source>
        <strain evidence="4">DSM 18901 / VKM B-2411 / 108</strain>
    </source>
</reference>
<proteinExistence type="predicted"/>
<sequence length="120" mass="14547">MNVHELIKKMDEIEKSVAEIKNLLYEMTKEESKGFLTVEELRRKYRIGKNFLYWLCKSNLVDFRYLNRKYYISEKSFLQYLENLRPGKTTAMPTTSKREEHNTKIVQIENKLQKYLESIK</sequence>
<dbReference type="InterPro" id="IPR041657">
    <property type="entry name" value="HTH_17"/>
</dbReference>
<organism evidence="3 4">
    <name type="scientific">Caldicellulosiruptor hydrothermalis (strain DSM 18901 / VKM B-2411 / 108)</name>
    <dbReference type="NCBI Taxonomy" id="632292"/>
    <lineage>
        <taxon>Bacteria</taxon>
        <taxon>Bacillati</taxon>
        <taxon>Bacillota</taxon>
        <taxon>Bacillota incertae sedis</taxon>
        <taxon>Caldicellulosiruptorales</taxon>
        <taxon>Caldicellulosiruptoraceae</taxon>
        <taxon>Caldicellulosiruptor</taxon>
    </lineage>
</organism>
<name>E4QBF1_CALH1</name>
<dbReference type="EMBL" id="CP002219">
    <property type="protein sequence ID" value="ADQ06053.1"/>
    <property type="molecule type" value="Genomic_DNA"/>
</dbReference>
<dbReference type="KEGG" id="chd:Calhy_0305"/>
<dbReference type="HOGENOM" id="CLU_2057035_0_0_9"/>
<dbReference type="Proteomes" id="UP000006890">
    <property type="component" value="Chromosome"/>
</dbReference>
<feature type="coiled-coil region" evidence="1">
    <location>
        <begin position="3"/>
        <end position="30"/>
    </location>
</feature>
<dbReference type="RefSeq" id="WP_013402262.1">
    <property type="nucleotide sequence ID" value="NC_014652.1"/>
</dbReference>
<gene>
    <name evidence="3" type="ordered locus">Calhy_0305</name>
</gene>
<accession>E4QBF1</accession>
<feature type="domain" description="Helix-turn-helix" evidence="2">
    <location>
        <begin position="35"/>
        <end position="83"/>
    </location>
</feature>
<evidence type="ECO:0000313" key="4">
    <source>
        <dbReference type="Proteomes" id="UP000006890"/>
    </source>
</evidence>
<protein>
    <recommendedName>
        <fullName evidence="2">Helix-turn-helix domain-containing protein</fullName>
    </recommendedName>
</protein>
<keyword evidence="4" id="KW-1185">Reference proteome</keyword>
<reference key="1">
    <citation type="submission" date="2010-09" db="EMBL/GenBank/DDBJ databases">
        <title>Complete sequence of Caldicellulosiruptor hydrothermalis 108.</title>
        <authorList>
            <consortium name="US DOE Joint Genome Institute"/>
            <person name="Lucas S."/>
            <person name="Copeland A."/>
            <person name="Lapidus A."/>
            <person name="Cheng J.-F."/>
            <person name="Bruce D."/>
            <person name="Goodwin L."/>
            <person name="Pitluck S."/>
            <person name="Davenport K."/>
            <person name="Detter J.C."/>
            <person name="Han C."/>
            <person name="Tapia R."/>
            <person name="Land M."/>
            <person name="Hauser L."/>
            <person name="Chang Y.-J."/>
            <person name="Jeffries C."/>
            <person name="Kyrpides N."/>
            <person name="Ivanova N."/>
            <person name="Mikhailova N."/>
            <person name="Blumer-Schuette S.E."/>
            <person name="Kelly R.M."/>
            <person name="Woyke T."/>
        </authorList>
    </citation>
    <scope>NUCLEOTIDE SEQUENCE</scope>
    <source>
        <strain>108</strain>
    </source>
</reference>
<evidence type="ECO:0000256" key="1">
    <source>
        <dbReference type="SAM" id="Coils"/>
    </source>
</evidence>